<evidence type="ECO:0000313" key="3">
    <source>
        <dbReference type="Proteomes" id="UP000326907"/>
    </source>
</evidence>
<feature type="transmembrane region" description="Helical" evidence="1">
    <location>
        <begin position="142"/>
        <end position="167"/>
    </location>
</feature>
<evidence type="ECO:0000256" key="1">
    <source>
        <dbReference type="SAM" id="Phobius"/>
    </source>
</evidence>
<sequence>MDLPPPTAPYRVGRVRSVARVLAVAACVPYVGLKLAWMAGSRVGIPDGSPLLDGGVVLAVGNAATVLMVGCVVVLALLLTRPWGLRVPAWLLVVPMWVASGLLLPIMTAYPLQMTVRLLGGDGGQTSGGEGGGGGDPFLDPWVFGVVYGGFIVQGIALGTLFALYAKERWGHLWQGRLRDLPRTPASGVLRVAAVAAALVALAPGLAHALWAAGSTAGLDEGRVAGRTSDFHVLEAVNALFVAAAVAGVLLLAFRRGGRLPLRVPLVLVWAGSAQVACWGGWLSLAALVGAGDAADRPTTAMVLIYAGQMLVGTLIALPAAHLLAERAAASTSSGAPFGARSGSRA</sequence>
<evidence type="ECO:0008006" key="4">
    <source>
        <dbReference type="Google" id="ProtNLM"/>
    </source>
</evidence>
<feature type="transmembrane region" description="Helical" evidence="1">
    <location>
        <begin position="188"/>
        <end position="211"/>
    </location>
</feature>
<name>A0A5N5ENJ5_9ACTN</name>
<keyword evidence="1" id="KW-1133">Transmembrane helix</keyword>
<feature type="transmembrane region" description="Helical" evidence="1">
    <location>
        <begin position="303"/>
        <end position="325"/>
    </location>
</feature>
<dbReference type="EMBL" id="VYUA01000008">
    <property type="protein sequence ID" value="KAB2592435.1"/>
    <property type="molecule type" value="Genomic_DNA"/>
</dbReference>
<comment type="caution">
    <text evidence="2">The sequence shown here is derived from an EMBL/GenBank/DDBJ whole genome shotgun (WGS) entry which is preliminary data.</text>
</comment>
<evidence type="ECO:0000313" key="2">
    <source>
        <dbReference type="EMBL" id="KAB2592435.1"/>
    </source>
</evidence>
<feature type="transmembrane region" description="Helical" evidence="1">
    <location>
        <begin position="59"/>
        <end position="78"/>
    </location>
</feature>
<dbReference type="RefSeq" id="WP_151510371.1">
    <property type="nucleotide sequence ID" value="NZ_JBMVCA010000029.1"/>
</dbReference>
<reference evidence="2 3" key="1">
    <citation type="submission" date="2019-09" db="EMBL/GenBank/DDBJ databases">
        <authorList>
            <person name="Liu P."/>
        </authorList>
    </citation>
    <scope>NUCLEOTIDE SEQUENCE [LARGE SCALE GENOMIC DNA]</scope>
    <source>
        <strain evidence="2 3">TRM68085</strain>
    </source>
</reference>
<feature type="transmembrane region" description="Helical" evidence="1">
    <location>
        <begin position="21"/>
        <end position="39"/>
    </location>
</feature>
<keyword evidence="1" id="KW-0472">Membrane</keyword>
<dbReference type="AlphaFoldDB" id="A0A5N5ENJ5"/>
<proteinExistence type="predicted"/>
<organism evidence="2 3">
    <name type="scientific">Streptomyces arboris</name>
    <dbReference type="NCBI Taxonomy" id="2600619"/>
    <lineage>
        <taxon>Bacteria</taxon>
        <taxon>Bacillati</taxon>
        <taxon>Actinomycetota</taxon>
        <taxon>Actinomycetes</taxon>
        <taxon>Kitasatosporales</taxon>
        <taxon>Streptomycetaceae</taxon>
        <taxon>Streptomyces</taxon>
    </lineage>
</organism>
<feature type="transmembrane region" description="Helical" evidence="1">
    <location>
        <begin position="266"/>
        <end position="291"/>
    </location>
</feature>
<feature type="transmembrane region" description="Helical" evidence="1">
    <location>
        <begin position="90"/>
        <end position="110"/>
    </location>
</feature>
<feature type="transmembrane region" description="Helical" evidence="1">
    <location>
        <begin position="231"/>
        <end position="254"/>
    </location>
</feature>
<protein>
    <recommendedName>
        <fullName evidence="4">LigA protein</fullName>
    </recommendedName>
</protein>
<keyword evidence="1" id="KW-0812">Transmembrane</keyword>
<dbReference type="Proteomes" id="UP000326907">
    <property type="component" value="Unassembled WGS sequence"/>
</dbReference>
<gene>
    <name evidence="2" type="ORF">F5983_12045</name>
</gene>
<keyword evidence="3" id="KW-1185">Reference proteome</keyword>
<accession>A0A5N5ENJ5</accession>